<dbReference type="RefSeq" id="WP_345767512.1">
    <property type="nucleotide sequence ID" value="NZ_CP154834.1"/>
</dbReference>
<dbReference type="Pfam" id="PF25944">
    <property type="entry name" value="Beta-barrel_RND"/>
    <property type="match status" value="1"/>
</dbReference>
<dbReference type="GO" id="GO:0030313">
    <property type="term" value="C:cell envelope"/>
    <property type="evidence" value="ECO:0007669"/>
    <property type="project" value="UniProtKB-SubCell"/>
</dbReference>
<evidence type="ECO:0000313" key="4">
    <source>
        <dbReference type="EMBL" id="XAO76030.1"/>
    </source>
</evidence>
<dbReference type="InterPro" id="IPR006143">
    <property type="entry name" value="RND_pump_MFP"/>
</dbReference>
<organism evidence="4 5">
    <name type="scientific">Chryseobacterium endophyticum</name>
    <dbReference type="NCBI Taxonomy" id="1854762"/>
    <lineage>
        <taxon>Bacteria</taxon>
        <taxon>Pseudomonadati</taxon>
        <taxon>Bacteroidota</taxon>
        <taxon>Flavobacteriia</taxon>
        <taxon>Flavobacteriales</taxon>
        <taxon>Weeksellaceae</taxon>
        <taxon>Chryseobacterium group</taxon>
        <taxon>Chryseobacterium</taxon>
    </lineage>
</organism>
<dbReference type="NCBIfam" id="TIGR01730">
    <property type="entry name" value="RND_mfp"/>
    <property type="match status" value="1"/>
</dbReference>
<dbReference type="EMBL" id="CP154834">
    <property type="protein sequence ID" value="XAO76030.1"/>
    <property type="molecule type" value="Genomic_DNA"/>
</dbReference>
<feature type="domain" description="Multidrug resistance protein MdtA-like barrel-sandwich hybrid" evidence="2">
    <location>
        <begin position="53"/>
        <end position="193"/>
    </location>
</feature>
<keyword evidence="5" id="KW-1185">Reference proteome</keyword>
<feature type="domain" description="Multidrug resistance protein MdtA-like beta-barrel" evidence="3">
    <location>
        <begin position="200"/>
        <end position="287"/>
    </location>
</feature>
<evidence type="ECO:0000259" key="3">
    <source>
        <dbReference type="Pfam" id="PF25944"/>
    </source>
</evidence>
<sequence length="366" mass="40289">MAAFAVFIMSCGGSKDQDRTEQAEPVQAEIMTLHPEEAVVEQTFPASLQGKDNVQLRPQISGYIDKIYVDEGAYVRAGQPVFRINANVYREQRNTALAALEMAKSQLASAKLELDKYKVLTDNKVVADFQYRKAKTNYDNALAAVKQHQALVASADLNVGFSIVKAPVSGYIGRIPNRIGALVGPNDAQALTTLSQVSEIYVYFSLPEKEILNINATRPGKTLIEKLKDFQDITLLLADGKPYSHAGKIDMMDGQFDQNTGSVSLRASFPNPEGLLRTGNTGRIVLKTIQQNVYKIPLLATYEVQDKIFVGLVNRQNKVIRKALKDFTRSGNFYLMKSGFAPGDRIVANELASIPENSVITPKAVQ</sequence>
<accession>A0AAU6WUC4</accession>
<dbReference type="Gene3D" id="2.40.420.20">
    <property type="match status" value="1"/>
</dbReference>
<proteinExistence type="inferred from homology"/>
<dbReference type="GO" id="GO:0046677">
    <property type="term" value="P:response to antibiotic"/>
    <property type="evidence" value="ECO:0007669"/>
    <property type="project" value="TreeGrafter"/>
</dbReference>
<comment type="similarity">
    <text evidence="1">Belongs to the membrane fusion protein (MFP) (TC 8.A.1) family.</text>
</comment>
<dbReference type="Pfam" id="PF25917">
    <property type="entry name" value="BSH_RND"/>
    <property type="match status" value="1"/>
</dbReference>
<name>A0AAU6WUC4_9FLAO</name>
<evidence type="ECO:0000313" key="5">
    <source>
        <dbReference type="Proteomes" id="UP001463665"/>
    </source>
</evidence>
<dbReference type="AlphaFoldDB" id="A0AAU6WUC4"/>
<dbReference type="SUPFAM" id="SSF111369">
    <property type="entry name" value="HlyD-like secretion proteins"/>
    <property type="match status" value="1"/>
</dbReference>
<dbReference type="Gene3D" id="1.10.287.470">
    <property type="entry name" value="Helix hairpin bin"/>
    <property type="match status" value="1"/>
</dbReference>
<dbReference type="GO" id="GO:0005886">
    <property type="term" value="C:plasma membrane"/>
    <property type="evidence" value="ECO:0007669"/>
    <property type="project" value="TreeGrafter"/>
</dbReference>
<dbReference type="PANTHER" id="PTHR30158:SF23">
    <property type="entry name" value="MULTIDRUG RESISTANCE PROTEIN MEXA"/>
    <property type="match status" value="1"/>
</dbReference>
<protein>
    <submittedName>
        <fullName evidence="4">Efflux RND transporter periplasmic adaptor subunit</fullName>
    </submittedName>
</protein>
<evidence type="ECO:0000256" key="1">
    <source>
        <dbReference type="ARBA" id="ARBA00009477"/>
    </source>
</evidence>
<gene>
    <name evidence="4" type="ORF">AAFP95_09580</name>
</gene>
<evidence type="ECO:0000259" key="2">
    <source>
        <dbReference type="Pfam" id="PF25917"/>
    </source>
</evidence>
<dbReference type="InterPro" id="IPR058626">
    <property type="entry name" value="MdtA-like_b-barrel"/>
</dbReference>
<dbReference type="Proteomes" id="UP001463665">
    <property type="component" value="Chromosome"/>
</dbReference>
<dbReference type="InterPro" id="IPR058625">
    <property type="entry name" value="MdtA-like_BSH"/>
</dbReference>
<dbReference type="GO" id="GO:0022857">
    <property type="term" value="F:transmembrane transporter activity"/>
    <property type="evidence" value="ECO:0007669"/>
    <property type="project" value="InterPro"/>
</dbReference>
<dbReference type="Gene3D" id="2.40.30.170">
    <property type="match status" value="1"/>
</dbReference>
<reference evidence="4 5" key="1">
    <citation type="submission" date="2024-04" db="EMBL/GenBank/DDBJ databases">
        <title>Genome sequencing and assembly of rice foliar adapted Chryseobacterium endophyticum OsEnb-ALM-A6.</title>
        <authorList>
            <person name="Kumar S."/>
            <person name="Javed M."/>
            <person name="Chouhan V."/>
            <person name="Charishma K."/>
            <person name="Patel A."/>
            <person name="Kumar M."/>
            <person name="Sahu K.P."/>
            <person name="Kumar A."/>
        </authorList>
    </citation>
    <scope>NUCLEOTIDE SEQUENCE [LARGE SCALE GENOMIC DNA]</scope>
    <source>
        <strain evidence="4 5">OsEnb-ALM-A6</strain>
    </source>
</reference>
<dbReference type="Gene3D" id="2.40.50.100">
    <property type="match status" value="1"/>
</dbReference>
<dbReference type="PANTHER" id="PTHR30158">
    <property type="entry name" value="ACRA/E-RELATED COMPONENT OF DRUG EFFLUX TRANSPORTER"/>
    <property type="match status" value="1"/>
</dbReference>